<evidence type="ECO:0000256" key="4">
    <source>
        <dbReference type="ARBA" id="ARBA00023186"/>
    </source>
</evidence>
<evidence type="ECO:0000256" key="3">
    <source>
        <dbReference type="ARBA" id="ARBA00022840"/>
    </source>
</evidence>
<evidence type="ECO:0000259" key="6">
    <source>
        <dbReference type="PROSITE" id="PS51903"/>
    </source>
</evidence>
<dbReference type="Gene3D" id="1.10.8.60">
    <property type="match status" value="2"/>
</dbReference>
<dbReference type="InterPro" id="IPR019489">
    <property type="entry name" value="Clp_ATPase_C"/>
</dbReference>
<dbReference type="InterPro" id="IPR003593">
    <property type="entry name" value="AAA+_ATPase"/>
</dbReference>
<dbReference type="PANTHER" id="PTHR11638:SF18">
    <property type="entry name" value="HEAT SHOCK PROTEIN 104"/>
    <property type="match status" value="1"/>
</dbReference>
<dbReference type="EMBL" id="CAEZZH010000003">
    <property type="protein sequence ID" value="CAB4750166.1"/>
    <property type="molecule type" value="Genomic_DNA"/>
</dbReference>
<dbReference type="InterPro" id="IPR041546">
    <property type="entry name" value="ClpA/ClpB_AAA_lid"/>
</dbReference>
<evidence type="ECO:0000313" key="14">
    <source>
        <dbReference type="EMBL" id="CAB5070561.1"/>
    </source>
</evidence>
<name>A0A6J6RZL4_9ZZZZ</name>
<evidence type="ECO:0000313" key="11">
    <source>
        <dbReference type="EMBL" id="CAB4948102.1"/>
    </source>
</evidence>
<dbReference type="Pfam" id="PF10431">
    <property type="entry name" value="ClpB_D2-small"/>
    <property type="match status" value="1"/>
</dbReference>
<dbReference type="InterPro" id="IPR027417">
    <property type="entry name" value="P-loop_NTPase"/>
</dbReference>
<evidence type="ECO:0000313" key="13">
    <source>
        <dbReference type="EMBL" id="CAB5019808.1"/>
    </source>
</evidence>
<dbReference type="PROSITE" id="PS00870">
    <property type="entry name" value="CLPAB_1"/>
    <property type="match status" value="1"/>
</dbReference>
<dbReference type="InterPro" id="IPR018368">
    <property type="entry name" value="ClpA/B_CS1"/>
</dbReference>
<evidence type="ECO:0000313" key="9">
    <source>
        <dbReference type="EMBL" id="CAB4792866.1"/>
    </source>
</evidence>
<dbReference type="GO" id="GO:0005737">
    <property type="term" value="C:cytoplasm"/>
    <property type="evidence" value="ECO:0007669"/>
    <property type="project" value="TreeGrafter"/>
</dbReference>
<dbReference type="PROSITE" id="PS50151">
    <property type="entry name" value="UVR"/>
    <property type="match status" value="1"/>
</dbReference>
<dbReference type="EMBL" id="CAFBQY010000003">
    <property type="protein sequence ID" value="CAB5070561.1"/>
    <property type="molecule type" value="Genomic_DNA"/>
</dbReference>
<organism evidence="7">
    <name type="scientific">freshwater metagenome</name>
    <dbReference type="NCBI Taxonomy" id="449393"/>
    <lineage>
        <taxon>unclassified sequences</taxon>
        <taxon>metagenomes</taxon>
        <taxon>ecological metagenomes</taxon>
    </lineage>
</organism>
<dbReference type="CDD" id="cd19499">
    <property type="entry name" value="RecA-like_ClpB_Hsp104-like"/>
    <property type="match status" value="1"/>
</dbReference>
<dbReference type="Gene3D" id="4.10.860.10">
    <property type="entry name" value="UVR domain"/>
    <property type="match status" value="1"/>
</dbReference>
<evidence type="ECO:0000256" key="1">
    <source>
        <dbReference type="ARBA" id="ARBA00022737"/>
    </source>
</evidence>
<dbReference type="InterPro" id="IPR036628">
    <property type="entry name" value="Clp_N_dom_sf"/>
</dbReference>
<evidence type="ECO:0000313" key="10">
    <source>
        <dbReference type="EMBL" id="CAB4839436.1"/>
    </source>
</evidence>
<dbReference type="EMBL" id="CAFAZW010000001">
    <property type="protein sequence ID" value="CAB4839436.1"/>
    <property type="molecule type" value="Genomic_DNA"/>
</dbReference>
<proteinExistence type="predicted"/>
<dbReference type="Pfam" id="PF17871">
    <property type="entry name" value="AAA_lid_9"/>
    <property type="match status" value="1"/>
</dbReference>
<dbReference type="EMBL" id="CAEZYT010000003">
    <property type="protein sequence ID" value="CAB4727817.1"/>
    <property type="molecule type" value="Genomic_DNA"/>
</dbReference>
<dbReference type="FunFam" id="1.10.8.60:FF:000017">
    <property type="entry name" value="ATP-dependent chaperone ClpB"/>
    <property type="match status" value="1"/>
</dbReference>
<keyword evidence="1" id="KW-0677">Repeat</keyword>
<dbReference type="CDD" id="cd00009">
    <property type="entry name" value="AAA"/>
    <property type="match status" value="1"/>
</dbReference>
<gene>
    <name evidence="7" type="ORF">UFOPK2772_00117</name>
    <name evidence="8" type="ORF">UFOPK2850_00347</name>
    <name evidence="9" type="ORF">UFOPK3027_00062</name>
    <name evidence="10" type="ORF">UFOPK3256_00064</name>
    <name evidence="11" type="ORF">UFOPK3827_00365</name>
    <name evidence="12" type="ORF">UFOPK3982_00163</name>
    <name evidence="13" type="ORF">UFOPK4120_00776</name>
    <name evidence="14" type="ORF">UFOPK4404_00377</name>
</gene>
<dbReference type="InterPro" id="IPR003959">
    <property type="entry name" value="ATPase_AAA_core"/>
</dbReference>
<feature type="domain" description="UVR" evidence="5">
    <location>
        <begin position="421"/>
        <end position="456"/>
    </location>
</feature>
<dbReference type="InterPro" id="IPR001270">
    <property type="entry name" value="ClpA/B"/>
</dbReference>
<dbReference type="FunFam" id="1.10.1780.10:FF:000001">
    <property type="entry name" value="ATP-dependent Clp protease ATP-binding subunit"/>
    <property type="match status" value="1"/>
</dbReference>
<dbReference type="SUPFAM" id="SSF52540">
    <property type="entry name" value="P-loop containing nucleoside triphosphate hydrolases"/>
    <property type="match status" value="2"/>
</dbReference>
<dbReference type="Pfam" id="PF02861">
    <property type="entry name" value="Clp_N"/>
    <property type="match status" value="1"/>
</dbReference>
<dbReference type="PRINTS" id="PR00300">
    <property type="entry name" value="CLPPROTEASEA"/>
</dbReference>
<dbReference type="EMBL" id="CAFAAN010000001">
    <property type="protein sequence ID" value="CAB4792866.1"/>
    <property type="molecule type" value="Genomic_DNA"/>
</dbReference>
<dbReference type="SMART" id="SM01086">
    <property type="entry name" value="ClpB_D2-small"/>
    <property type="match status" value="1"/>
</dbReference>
<keyword evidence="4" id="KW-0143">Chaperone</keyword>
<dbReference type="PROSITE" id="PS51903">
    <property type="entry name" value="CLP_R"/>
    <property type="match status" value="1"/>
</dbReference>
<accession>A0A6J6RZL4</accession>
<dbReference type="EMBL" id="CAFBNM010000003">
    <property type="protein sequence ID" value="CAB4948102.1"/>
    <property type="molecule type" value="Genomic_DNA"/>
</dbReference>
<dbReference type="InterPro" id="IPR004176">
    <property type="entry name" value="Clp_R_N"/>
</dbReference>
<evidence type="ECO:0000313" key="12">
    <source>
        <dbReference type="EMBL" id="CAB4976993.1"/>
    </source>
</evidence>
<sequence>MFERFTDRARRVVVLAQEEARMLNHNYIGTEHILLGLIHEGEGVAAKGLEALGISLEGVRAQVEEIIGQGQQAPSGHIPFTPRAKKVLELSLREALQLGHNYIGTEHILLGLIREGEGVAAQVLVKLGADLNRVRQQVIQLLSGYQGKEAATNSGPAEGTPSTSLVLDQFGRNLTQAAREGKLDPVIGRETEIERVMQVLSRRTKNNPVLIGEPGVGKTAVVEGLAQAIYKNDVPETLKDKQVYSLDLGALVAGSRYRGDFEERLKKVLKEIKTRGDIILFIDEIHTLVGAGAAEGAIDAASILKPMLARGELQTIGATTLDEYRKHVEKDAALERRFQPIQVKEPSVAHTIEILKGLRDRYETHHRVSITDGALAAAANMADRYISDRFLPDKAIDLIDEAGSRLRIKRMTAPAELREFDDKIAEARKAKESAIDGQDFEGAASLRDKEKTLIAEKVEAEKHWKATDLDKVTEVDEELIAQVLSASTGIPVFKLTEEETARLLRMEDELHRRVIGQDQAIKALSQAIRRTRAGLKDPKRPGGSFIFAGPSGVGKTELSRTLAAFLFGDETALIQLDMSEYSERHTASRLFGAPPGYVGYDEGGQLTEKVRRRPFSVVLFDEIEKAHPDIFNSLLQVLEDGRLTDAQGRTVDFKNTVIIMTTNLGTRDISKSLGLGFANIDDDLTNYDRMKGKVQDELKNHFRPEFLNRIDDVIVFHQLTRDQIIQIVDLMIANLDDRLKAKDMGIELTQAAKDLLAARGYDPLLGARPLRRVIQREIEDSLSERILFGELKAGEIIVVDVEGEAAEAKFTFAGAAKATMPDSPEDLAEAAN</sequence>
<dbReference type="FunFam" id="3.40.50.300:FF:000025">
    <property type="entry name" value="ATP-dependent Clp protease subunit"/>
    <property type="match status" value="1"/>
</dbReference>
<dbReference type="FunFam" id="3.40.50.300:FF:000010">
    <property type="entry name" value="Chaperone clpB 1, putative"/>
    <property type="match status" value="1"/>
</dbReference>
<dbReference type="GO" id="GO:0034605">
    <property type="term" value="P:cellular response to heat"/>
    <property type="evidence" value="ECO:0007669"/>
    <property type="project" value="TreeGrafter"/>
</dbReference>
<reference evidence="7" key="1">
    <citation type="submission" date="2020-05" db="EMBL/GenBank/DDBJ databases">
        <authorList>
            <person name="Chiriac C."/>
            <person name="Salcher M."/>
            <person name="Ghai R."/>
            <person name="Kavagutti S V."/>
        </authorList>
    </citation>
    <scope>NUCLEOTIDE SEQUENCE</scope>
</reference>
<dbReference type="InterPro" id="IPR001943">
    <property type="entry name" value="UVR_dom"/>
</dbReference>
<dbReference type="GO" id="GO:0016887">
    <property type="term" value="F:ATP hydrolysis activity"/>
    <property type="evidence" value="ECO:0007669"/>
    <property type="project" value="InterPro"/>
</dbReference>
<evidence type="ECO:0000313" key="7">
    <source>
        <dbReference type="EMBL" id="CAB4727817.1"/>
    </source>
</evidence>
<evidence type="ECO:0000256" key="2">
    <source>
        <dbReference type="ARBA" id="ARBA00022741"/>
    </source>
</evidence>
<evidence type="ECO:0000259" key="5">
    <source>
        <dbReference type="PROSITE" id="PS50151"/>
    </source>
</evidence>
<dbReference type="EMBL" id="CAFBOO010000001">
    <property type="protein sequence ID" value="CAB4976993.1"/>
    <property type="molecule type" value="Genomic_DNA"/>
</dbReference>
<dbReference type="SMART" id="SM00382">
    <property type="entry name" value="AAA"/>
    <property type="match status" value="2"/>
</dbReference>
<feature type="domain" description="Clp R" evidence="6">
    <location>
        <begin position="2"/>
        <end position="144"/>
    </location>
</feature>
<dbReference type="SUPFAM" id="SSF81923">
    <property type="entry name" value="Double Clp-N motif"/>
    <property type="match status" value="1"/>
</dbReference>
<dbReference type="Gene3D" id="1.10.1780.10">
    <property type="entry name" value="Clp, N-terminal domain"/>
    <property type="match status" value="1"/>
</dbReference>
<protein>
    <submittedName>
        <fullName evidence="7">Unannotated protein</fullName>
    </submittedName>
</protein>
<dbReference type="GO" id="GO:0005524">
    <property type="term" value="F:ATP binding"/>
    <property type="evidence" value="ECO:0007669"/>
    <property type="project" value="UniProtKB-KW"/>
</dbReference>
<dbReference type="Pfam" id="PF07724">
    <property type="entry name" value="AAA_2"/>
    <property type="match status" value="1"/>
</dbReference>
<keyword evidence="3" id="KW-0067">ATP-binding</keyword>
<dbReference type="Pfam" id="PF00004">
    <property type="entry name" value="AAA"/>
    <property type="match status" value="1"/>
</dbReference>
<evidence type="ECO:0000313" key="8">
    <source>
        <dbReference type="EMBL" id="CAB4750166.1"/>
    </source>
</evidence>
<dbReference type="Gene3D" id="3.40.50.300">
    <property type="entry name" value="P-loop containing nucleotide triphosphate hydrolases"/>
    <property type="match status" value="2"/>
</dbReference>
<dbReference type="PANTHER" id="PTHR11638">
    <property type="entry name" value="ATP-DEPENDENT CLP PROTEASE"/>
    <property type="match status" value="1"/>
</dbReference>
<dbReference type="InterPro" id="IPR050130">
    <property type="entry name" value="ClpA_ClpB"/>
</dbReference>
<dbReference type="AlphaFoldDB" id="A0A6J6RZL4"/>
<keyword evidence="2" id="KW-0547">Nucleotide-binding</keyword>
<dbReference type="EMBL" id="CAFBPO010000007">
    <property type="protein sequence ID" value="CAB5019808.1"/>
    <property type="molecule type" value="Genomic_DNA"/>
</dbReference>